<dbReference type="EMBL" id="FTOA01000014">
    <property type="protein sequence ID" value="SIT20306.1"/>
    <property type="molecule type" value="Genomic_DNA"/>
</dbReference>
<dbReference type="RefSeq" id="WP_076402174.1">
    <property type="nucleotide sequence ID" value="NZ_FTOA01000014.1"/>
</dbReference>
<sequence length="245" mass="24462">MRVGVIDTGLAPAVLAAGGVLLGEGQEAHGHGVLTSTLLTATIPPSALLCVPVFDERGVTTPLAVAEALDRLCAEGVGMILLALGLAHDRDVLRDACLRAVAAGVLLVASAPARGGACYPASYPAVISVCGDARCQDGEASWLGGTPALFGASPLPPSSAPRTMAGASMAAARFAAWAYPRLIDAPDIAEALRTFPAACAYHGRERIGGGMHDENGGDDRRPAGSSGADAAAGCRGGGDSGQHMA</sequence>
<comment type="caution">
    <text evidence="1">Lacks conserved residue(s) required for the propagation of feature annotation.</text>
</comment>
<feature type="compositionally biased region" description="Basic and acidic residues" evidence="2">
    <location>
        <begin position="206"/>
        <end position="222"/>
    </location>
</feature>
<dbReference type="GO" id="GO:0006508">
    <property type="term" value="P:proteolysis"/>
    <property type="evidence" value="ECO:0007669"/>
    <property type="project" value="InterPro"/>
</dbReference>
<keyword evidence="4" id="KW-1185">Reference proteome</keyword>
<name>A0A1N7QC03_9PROT</name>
<gene>
    <name evidence="3" type="ORF">SAMN05421779_11415</name>
</gene>
<dbReference type="GO" id="GO:0004252">
    <property type="term" value="F:serine-type endopeptidase activity"/>
    <property type="evidence" value="ECO:0007669"/>
    <property type="project" value="InterPro"/>
</dbReference>
<evidence type="ECO:0008006" key="5">
    <source>
        <dbReference type="Google" id="ProtNLM"/>
    </source>
</evidence>
<dbReference type="Proteomes" id="UP000185678">
    <property type="component" value="Unassembled WGS sequence"/>
</dbReference>
<evidence type="ECO:0000313" key="3">
    <source>
        <dbReference type="EMBL" id="SIT20306.1"/>
    </source>
</evidence>
<reference evidence="3 4" key="1">
    <citation type="submission" date="2017-01" db="EMBL/GenBank/DDBJ databases">
        <authorList>
            <person name="Mah S.A."/>
            <person name="Swanson W.J."/>
            <person name="Moy G.W."/>
            <person name="Vacquier V.D."/>
        </authorList>
    </citation>
    <scope>NUCLEOTIDE SEQUENCE [LARGE SCALE GENOMIC DNA]</scope>
    <source>
        <strain evidence="3 4">DSM 11589</strain>
    </source>
</reference>
<feature type="compositionally biased region" description="Gly residues" evidence="2">
    <location>
        <begin position="234"/>
        <end position="245"/>
    </location>
</feature>
<evidence type="ECO:0000313" key="4">
    <source>
        <dbReference type="Proteomes" id="UP000185678"/>
    </source>
</evidence>
<dbReference type="AlphaFoldDB" id="A0A1N7QC03"/>
<dbReference type="InterPro" id="IPR036852">
    <property type="entry name" value="Peptidase_S8/S53_dom_sf"/>
</dbReference>
<feature type="region of interest" description="Disordered" evidence="2">
    <location>
        <begin position="206"/>
        <end position="245"/>
    </location>
</feature>
<dbReference type="Gene3D" id="3.40.50.200">
    <property type="entry name" value="Peptidase S8/S53 domain"/>
    <property type="match status" value="1"/>
</dbReference>
<dbReference type="STRING" id="80876.SAMN05421779_11415"/>
<feature type="compositionally biased region" description="Low complexity" evidence="2">
    <location>
        <begin position="223"/>
        <end position="233"/>
    </location>
</feature>
<dbReference type="OrthoDB" id="6087879at2"/>
<comment type="similarity">
    <text evidence="1">Belongs to the peptidase S8 family.</text>
</comment>
<accession>A0A1N7QC03</accession>
<proteinExistence type="inferred from homology"/>
<dbReference type="PROSITE" id="PS51892">
    <property type="entry name" value="SUBTILASE"/>
    <property type="match status" value="1"/>
</dbReference>
<evidence type="ECO:0000256" key="1">
    <source>
        <dbReference type="PROSITE-ProRule" id="PRU01240"/>
    </source>
</evidence>
<protein>
    <recommendedName>
        <fullName evidence="5">Subtilase family protein</fullName>
    </recommendedName>
</protein>
<organism evidence="3 4">
    <name type="scientific">Insolitispirillum peregrinum</name>
    <dbReference type="NCBI Taxonomy" id="80876"/>
    <lineage>
        <taxon>Bacteria</taxon>
        <taxon>Pseudomonadati</taxon>
        <taxon>Pseudomonadota</taxon>
        <taxon>Alphaproteobacteria</taxon>
        <taxon>Rhodospirillales</taxon>
        <taxon>Novispirillaceae</taxon>
        <taxon>Insolitispirillum</taxon>
    </lineage>
</organism>
<evidence type="ECO:0000256" key="2">
    <source>
        <dbReference type="SAM" id="MobiDB-lite"/>
    </source>
</evidence>
<dbReference type="SUPFAM" id="SSF52743">
    <property type="entry name" value="Subtilisin-like"/>
    <property type="match status" value="1"/>
</dbReference>